<feature type="region of interest" description="Disordered" evidence="1">
    <location>
        <begin position="1"/>
        <end position="20"/>
    </location>
</feature>
<sequence>MSARSGSDALAQRVATEMPTPSPPLPITILVATCHLPQPQPPASTQYGGLLLPHGCQSDDDDLDHIANEQRALGIEHITVVCMTVCGCRRSRRHFAVVVAVVVAKPPPVAFVKSFLTQCSCGLNAHFVVISTNEKLRPCKFEGCS</sequence>
<protein>
    <submittedName>
        <fullName evidence="2">(Mediterranean fruit fly) hypothetical protein</fullName>
    </submittedName>
</protein>
<evidence type="ECO:0000313" key="3">
    <source>
        <dbReference type="Proteomes" id="UP000606786"/>
    </source>
</evidence>
<evidence type="ECO:0000256" key="1">
    <source>
        <dbReference type="SAM" id="MobiDB-lite"/>
    </source>
</evidence>
<dbReference type="Proteomes" id="UP000606786">
    <property type="component" value="Unassembled WGS sequence"/>
</dbReference>
<reference evidence="2" key="1">
    <citation type="submission" date="2020-11" db="EMBL/GenBank/DDBJ databases">
        <authorList>
            <person name="Whitehead M."/>
        </authorList>
    </citation>
    <scope>NUCLEOTIDE SEQUENCE</scope>
    <source>
        <strain evidence="2">EGII</strain>
    </source>
</reference>
<accession>A0A811UU68</accession>
<name>A0A811UU68_CERCA</name>
<proteinExistence type="predicted"/>
<keyword evidence="3" id="KW-1185">Reference proteome</keyword>
<dbReference type="EMBL" id="CAJHJT010000034">
    <property type="protein sequence ID" value="CAD7002739.1"/>
    <property type="molecule type" value="Genomic_DNA"/>
</dbReference>
<comment type="caution">
    <text evidence="2">The sequence shown here is derived from an EMBL/GenBank/DDBJ whole genome shotgun (WGS) entry which is preliminary data.</text>
</comment>
<dbReference type="AlphaFoldDB" id="A0A811UU68"/>
<gene>
    <name evidence="2" type="ORF">CCAP1982_LOCUS11213</name>
</gene>
<organism evidence="2 3">
    <name type="scientific">Ceratitis capitata</name>
    <name type="common">Mediterranean fruit fly</name>
    <name type="synonym">Tephritis capitata</name>
    <dbReference type="NCBI Taxonomy" id="7213"/>
    <lineage>
        <taxon>Eukaryota</taxon>
        <taxon>Metazoa</taxon>
        <taxon>Ecdysozoa</taxon>
        <taxon>Arthropoda</taxon>
        <taxon>Hexapoda</taxon>
        <taxon>Insecta</taxon>
        <taxon>Pterygota</taxon>
        <taxon>Neoptera</taxon>
        <taxon>Endopterygota</taxon>
        <taxon>Diptera</taxon>
        <taxon>Brachycera</taxon>
        <taxon>Muscomorpha</taxon>
        <taxon>Tephritoidea</taxon>
        <taxon>Tephritidae</taxon>
        <taxon>Ceratitis</taxon>
        <taxon>Ceratitis</taxon>
    </lineage>
</organism>
<evidence type="ECO:0000313" key="2">
    <source>
        <dbReference type="EMBL" id="CAD7002739.1"/>
    </source>
</evidence>